<evidence type="ECO:0000313" key="3">
    <source>
        <dbReference type="Proteomes" id="UP000494183"/>
    </source>
</evidence>
<evidence type="ECO:0000313" key="2">
    <source>
        <dbReference type="EMBL" id="CAB3934588.1"/>
    </source>
</evidence>
<keyword evidence="3" id="KW-1185">Reference proteome</keyword>
<feature type="signal peptide" evidence="1">
    <location>
        <begin position="1"/>
        <end position="44"/>
    </location>
</feature>
<keyword evidence="1" id="KW-0732">Signal</keyword>
<organism evidence="2 3">
    <name type="scientific">Achromobacter insolitus</name>
    <dbReference type="NCBI Taxonomy" id="217204"/>
    <lineage>
        <taxon>Bacteria</taxon>
        <taxon>Pseudomonadati</taxon>
        <taxon>Pseudomonadota</taxon>
        <taxon>Betaproteobacteria</taxon>
        <taxon>Burkholderiales</taxon>
        <taxon>Alcaligenaceae</taxon>
        <taxon>Achromobacter</taxon>
    </lineage>
</organism>
<name>A0A6S7F9S2_9BURK</name>
<dbReference type="AlphaFoldDB" id="A0A6S7F9S2"/>
<accession>A0A6S7F9S2</accession>
<feature type="chain" id="PRO_5028979850" evidence="1">
    <location>
        <begin position="45"/>
        <end position="429"/>
    </location>
</feature>
<protein>
    <submittedName>
        <fullName evidence="2">Uncharacterized protein</fullName>
    </submittedName>
</protein>
<reference evidence="2 3" key="1">
    <citation type="submission" date="2020-04" db="EMBL/GenBank/DDBJ databases">
        <authorList>
            <person name="De Canck E."/>
        </authorList>
    </citation>
    <scope>NUCLEOTIDE SEQUENCE [LARGE SCALE GENOMIC DNA]</scope>
    <source>
        <strain evidence="2 3">LMG 6000</strain>
    </source>
</reference>
<proteinExistence type="predicted"/>
<dbReference type="Proteomes" id="UP000494183">
    <property type="component" value="Unassembled WGS sequence"/>
</dbReference>
<dbReference type="EMBL" id="CADILH010000006">
    <property type="protein sequence ID" value="CAB3934588.1"/>
    <property type="molecule type" value="Genomic_DNA"/>
</dbReference>
<sequence length="429" mass="46497">MVPVYSADSPLGRTPQMIRPRSRMHRTLLPALALAMLSLPPTHAAAAQRIVYTGTLQGAGDVVLELDTEASADGVLTGRYFYARHGVDIPLRGTAKDLVEPKPYGEAPQGSRQALPAATWQGIRDANGYRGLWVDAGTGRQRRFDLKPVAQYDTDQLEKDRGQARAKQLNPGDIDLHAGINIHRAPYETLKLAGHSEPVGKETGSGPVAYRLWRDPRTKFTYPRLSRHPDAQVLQRINYLLEQRHWQKSLGALDCMASAYTSGNPGAGTLGGFDEEAVNVSWLSRALMTVTESGSLDCGGAHPYNHFEPYTFDLLRGEYLDWNRVFDAYTPGKRFPGGEKSPALLGLVSQAVKAGTQTAPSEDRPSLEDCADLWPDYLALGVQAPGALSLSVSGVGHAAGACLGTHASVPFKELAPYLKPDGQAYLVTD</sequence>
<evidence type="ECO:0000256" key="1">
    <source>
        <dbReference type="SAM" id="SignalP"/>
    </source>
</evidence>
<gene>
    <name evidence="2" type="ORF">LMG6000_03825</name>
</gene>